<dbReference type="EMBL" id="CP047226">
    <property type="protein sequence ID" value="QHG10322.1"/>
    <property type="molecule type" value="Genomic_DNA"/>
</dbReference>
<evidence type="ECO:0000313" key="1">
    <source>
        <dbReference type="EMBL" id="QHG10322.1"/>
    </source>
</evidence>
<name>A0A6P1KI10_FAUOS</name>
<reference evidence="1" key="1">
    <citation type="journal article" date="2020" name="Microbiol. Resour. Announc.">
        <title>Complete Genome Sequence of Moraxella osloensis Strain YV1, Isolated from an Australian Wastewater Treatment Plant.</title>
        <authorList>
            <person name="Batinovic S."/>
            <person name="Rice D.T.F."/>
            <person name="Seviour R.J."/>
            <person name="Petrovski S."/>
        </authorList>
    </citation>
    <scope>NUCLEOTIDE SEQUENCE</scope>
    <source>
        <strain evidence="1">YV1</strain>
    </source>
</reference>
<organism evidence="1">
    <name type="scientific">Faucicola osloensis</name>
    <name type="common">Moraxella osloensis</name>
    <dbReference type="NCBI Taxonomy" id="34062"/>
    <lineage>
        <taxon>Bacteria</taxon>
        <taxon>Pseudomonadati</taxon>
        <taxon>Pseudomonadota</taxon>
        <taxon>Gammaproteobacteria</taxon>
        <taxon>Moraxellales</taxon>
        <taxon>Moraxellaceae</taxon>
        <taxon>Faucicola</taxon>
    </lineage>
</organism>
<protein>
    <submittedName>
        <fullName evidence="1">Uncharacterized protein</fullName>
    </submittedName>
</protein>
<dbReference type="AlphaFoldDB" id="A0A6P1KI10"/>
<gene>
    <name evidence="1" type="ORF">GSF12_10820</name>
</gene>
<accession>A0A6P1KI10</accession>
<proteinExistence type="predicted"/>
<sequence>MIDSVINEEYIEHSADKNGYIEKSNRKAFLLDGDKGIFPLLKFQSKGCLKIVDYIRYKSNDTSHIYLIELTDLKNDIKDCIECEALLRDTSTDVRNFVKSLDHDGLKRTQKKLWLETTEEVKGKWMGSIACYERILRIRNENIYPKYHLVIVLKNDTDPKELDLFKTELNNKLSGMTGRIEVLTTGEL</sequence>